<evidence type="ECO:0000313" key="2">
    <source>
        <dbReference type="EMBL" id="QDU62446.1"/>
    </source>
</evidence>
<evidence type="ECO:0000313" key="3">
    <source>
        <dbReference type="Proteomes" id="UP000317093"/>
    </source>
</evidence>
<dbReference type="SUPFAM" id="SSF51556">
    <property type="entry name" value="Metallo-dependent hydrolases"/>
    <property type="match status" value="1"/>
</dbReference>
<dbReference type="RefSeq" id="WP_145259208.1">
    <property type="nucleotide sequence ID" value="NZ_CP036279.1"/>
</dbReference>
<keyword evidence="1" id="KW-0479">Metal-binding</keyword>
<dbReference type="PANTHER" id="PTHR42658:SF1">
    <property type="entry name" value="HYDROLASE TATD"/>
    <property type="match status" value="1"/>
</dbReference>
<dbReference type="OrthoDB" id="9783157at2"/>
<sequence length="286" mass="32658">MYIIQPHYHAIARTAQDYERMAMSGVVAVAEPAFWAGFDRKYPETFLDYFRQISEFEPTRAADYGIRHFSWVAVNPKEAENLTLAREVLSQMAEFFDNPGVLGVGETGLHKSTSNEIAILQEHVDLAMKHGQLVLIHTPHLDDKLKGTLKVLDVLREMDVDRDRIWIDHVEEHTVKAVLDEGYWAGMTIYPLTKMTPERTADILEIYGHERLLVNSSADWGPSDPFTLQACILEYKRRGHSEQECLEVFHNNPARFLGQNPKFDIKPIRFESFDELPAKAAVASST</sequence>
<proteinExistence type="inferred from homology"/>
<keyword evidence="3" id="KW-1185">Reference proteome</keyword>
<dbReference type="PANTHER" id="PTHR42658">
    <property type="entry name" value="HYDROLASE TATD"/>
    <property type="match status" value="1"/>
</dbReference>
<reference evidence="2 3" key="1">
    <citation type="submission" date="2019-02" db="EMBL/GenBank/DDBJ databases">
        <title>Deep-cultivation of Planctomycetes and their phenomic and genomic characterization uncovers novel biology.</title>
        <authorList>
            <person name="Wiegand S."/>
            <person name="Jogler M."/>
            <person name="Boedeker C."/>
            <person name="Pinto D."/>
            <person name="Vollmers J."/>
            <person name="Rivas-Marin E."/>
            <person name="Kohn T."/>
            <person name="Peeters S.H."/>
            <person name="Heuer A."/>
            <person name="Rast P."/>
            <person name="Oberbeckmann S."/>
            <person name="Bunk B."/>
            <person name="Jeske O."/>
            <person name="Meyerdierks A."/>
            <person name="Storesund J.E."/>
            <person name="Kallscheuer N."/>
            <person name="Luecker S."/>
            <person name="Lage O.M."/>
            <person name="Pohl T."/>
            <person name="Merkel B.J."/>
            <person name="Hornburger P."/>
            <person name="Mueller R.-W."/>
            <person name="Bruemmer F."/>
            <person name="Labrenz M."/>
            <person name="Spormann A.M."/>
            <person name="Op den Camp H."/>
            <person name="Overmann J."/>
            <person name="Amann R."/>
            <person name="Jetten M.S.M."/>
            <person name="Mascher T."/>
            <person name="Medema M.H."/>
            <person name="Devos D.P."/>
            <person name="Kaster A.-K."/>
            <person name="Ovreas L."/>
            <person name="Rohde M."/>
            <person name="Galperin M.Y."/>
            <person name="Jogler C."/>
        </authorList>
    </citation>
    <scope>NUCLEOTIDE SEQUENCE [LARGE SCALE GENOMIC DNA]</scope>
    <source>
        <strain evidence="2 3">Pan216</strain>
    </source>
</reference>
<keyword evidence="1" id="KW-0378">Hydrolase</keyword>
<name>A0A518B648_9BACT</name>
<dbReference type="InterPro" id="IPR012022">
    <property type="entry name" value="UCP005295"/>
</dbReference>
<protein>
    <submittedName>
        <fullName evidence="2">TatD related DNase</fullName>
    </submittedName>
</protein>
<dbReference type="Gene3D" id="3.20.20.140">
    <property type="entry name" value="Metal-dependent hydrolases"/>
    <property type="match status" value="1"/>
</dbReference>
<dbReference type="GO" id="GO:0016788">
    <property type="term" value="F:hydrolase activity, acting on ester bonds"/>
    <property type="evidence" value="ECO:0007669"/>
    <property type="project" value="UniProtKB-UniRule"/>
</dbReference>
<dbReference type="PIRSF" id="PIRSF005295">
    <property type="entry name" value="UCP005295_TatD"/>
    <property type="match status" value="1"/>
</dbReference>
<accession>A0A518B648</accession>
<evidence type="ECO:0000256" key="1">
    <source>
        <dbReference type="PIRNR" id="PIRNR005295"/>
    </source>
</evidence>
<organism evidence="2 3">
    <name type="scientific">Kolteria novifilia</name>
    <dbReference type="NCBI Taxonomy" id="2527975"/>
    <lineage>
        <taxon>Bacteria</taxon>
        <taxon>Pseudomonadati</taxon>
        <taxon>Planctomycetota</taxon>
        <taxon>Planctomycetia</taxon>
        <taxon>Kolteriales</taxon>
        <taxon>Kolteriaceae</taxon>
        <taxon>Kolteria</taxon>
    </lineage>
</organism>
<dbReference type="Proteomes" id="UP000317093">
    <property type="component" value="Chromosome"/>
</dbReference>
<dbReference type="GO" id="GO:0046872">
    <property type="term" value="F:metal ion binding"/>
    <property type="evidence" value="ECO:0007669"/>
    <property type="project" value="UniProtKB-KW"/>
</dbReference>
<dbReference type="InterPro" id="IPR001130">
    <property type="entry name" value="TatD-like"/>
</dbReference>
<dbReference type="KEGG" id="knv:Pan216_33130"/>
<comment type="similarity">
    <text evidence="1">Belongs to the metallo-dependent hydrolases superfamily.</text>
</comment>
<dbReference type="InterPro" id="IPR032466">
    <property type="entry name" value="Metal_Hydrolase"/>
</dbReference>
<dbReference type="Pfam" id="PF01026">
    <property type="entry name" value="TatD_DNase"/>
    <property type="match status" value="1"/>
</dbReference>
<dbReference type="EMBL" id="CP036279">
    <property type="protein sequence ID" value="QDU62446.1"/>
    <property type="molecule type" value="Genomic_DNA"/>
</dbReference>
<dbReference type="AlphaFoldDB" id="A0A518B648"/>
<gene>
    <name evidence="2" type="ORF">Pan216_33130</name>
</gene>